<keyword evidence="1" id="KW-0472">Membrane</keyword>
<dbReference type="AlphaFoldDB" id="A0AA42I5R5"/>
<dbReference type="Proteomes" id="UP001159329">
    <property type="component" value="Unassembled WGS sequence"/>
</dbReference>
<evidence type="ECO:0000313" key="3">
    <source>
        <dbReference type="Proteomes" id="UP001159329"/>
    </source>
</evidence>
<proteinExistence type="predicted"/>
<comment type="caution">
    <text evidence="2">The sequence shown here is derived from an EMBL/GenBank/DDBJ whole genome shotgun (WGS) entry which is preliminary data.</text>
</comment>
<feature type="transmembrane region" description="Helical" evidence="1">
    <location>
        <begin position="12"/>
        <end position="33"/>
    </location>
</feature>
<evidence type="ECO:0000256" key="1">
    <source>
        <dbReference type="SAM" id="Phobius"/>
    </source>
</evidence>
<keyword evidence="1" id="KW-0812">Transmembrane</keyword>
<gene>
    <name evidence="2" type="ORF">N7644_05090</name>
</gene>
<reference evidence="2" key="1">
    <citation type="submission" date="2022-09" db="EMBL/GenBank/DDBJ databases">
        <title>Intensive care unit water sources are persistently colonized with multi-drug resistant bacteria and are the site of extensive horizontal gene transfer of antibiotic resistance genes.</title>
        <authorList>
            <person name="Diorio-Toth L."/>
        </authorList>
    </citation>
    <scope>NUCLEOTIDE SEQUENCE</scope>
    <source>
        <strain evidence="2">GD04005</strain>
    </source>
</reference>
<accession>A0AA42I5R5</accession>
<dbReference type="RefSeq" id="WP_279694658.1">
    <property type="nucleotide sequence ID" value="NZ_JAOEEO010000001.1"/>
</dbReference>
<keyword evidence="1" id="KW-1133">Transmembrane helix</keyword>
<name>A0AA42I5R5_9GAMM</name>
<dbReference type="EMBL" id="JAOEEO010000001">
    <property type="protein sequence ID" value="MDH0563058.1"/>
    <property type="molecule type" value="Genomic_DNA"/>
</dbReference>
<sequence length="86" mass="9909">MLTYIKNNFPVFILLVIVVAGLVSPFFTGRWILAPRLVEVDSECYGVDVPQTIEYSKVLHFCSCIHTIALENKAEKYRYCTYSIEK</sequence>
<evidence type="ECO:0000313" key="2">
    <source>
        <dbReference type="EMBL" id="MDH0563058.1"/>
    </source>
</evidence>
<protein>
    <submittedName>
        <fullName evidence="2">Uncharacterized protein</fullName>
    </submittedName>
</protein>
<organism evidence="2 3">
    <name type="scientific">Acinetobacter courvalinii</name>
    <dbReference type="NCBI Taxonomy" id="280147"/>
    <lineage>
        <taxon>Bacteria</taxon>
        <taxon>Pseudomonadati</taxon>
        <taxon>Pseudomonadota</taxon>
        <taxon>Gammaproteobacteria</taxon>
        <taxon>Moraxellales</taxon>
        <taxon>Moraxellaceae</taxon>
        <taxon>Acinetobacter</taxon>
    </lineage>
</organism>